<feature type="region of interest" description="Disordered" evidence="3">
    <location>
        <begin position="93"/>
        <end position="139"/>
    </location>
</feature>
<dbReference type="GO" id="GO:0006646">
    <property type="term" value="P:phosphatidylethanolamine biosynthetic process"/>
    <property type="evidence" value="ECO:0007669"/>
    <property type="project" value="TreeGrafter"/>
</dbReference>
<dbReference type="InterPro" id="IPR011009">
    <property type="entry name" value="Kinase-like_dom_sf"/>
</dbReference>
<evidence type="ECO:0000256" key="3">
    <source>
        <dbReference type="SAM" id="MobiDB-lite"/>
    </source>
</evidence>
<evidence type="ECO:0000313" key="5">
    <source>
        <dbReference type="Proteomes" id="UP000030744"/>
    </source>
</evidence>
<evidence type="ECO:0000313" key="4">
    <source>
        <dbReference type="EMBL" id="CDJ36283.1"/>
    </source>
</evidence>
<feature type="region of interest" description="Disordered" evidence="3">
    <location>
        <begin position="352"/>
        <end position="374"/>
    </location>
</feature>
<dbReference type="EMBL" id="HG735714">
    <property type="protein sequence ID" value="CDJ36283.1"/>
    <property type="molecule type" value="Genomic_DNA"/>
</dbReference>
<dbReference type="PANTHER" id="PTHR22603">
    <property type="entry name" value="CHOLINE/ETHANOALAMINE KINASE"/>
    <property type="match status" value="1"/>
</dbReference>
<gene>
    <name evidence="4" type="ORF">EMH_0074810</name>
</gene>
<dbReference type="GO" id="GO:0005737">
    <property type="term" value="C:cytoplasm"/>
    <property type="evidence" value="ECO:0007669"/>
    <property type="project" value="TreeGrafter"/>
</dbReference>
<feature type="region of interest" description="Disordered" evidence="3">
    <location>
        <begin position="1"/>
        <end position="24"/>
    </location>
</feature>
<dbReference type="SUPFAM" id="SSF56112">
    <property type="entry name" value="Protein kinase-like (PK-like)"/>
    <property type="match status" value="1"/>
</dbReference>
<dbReference type="PANTHER" id="PTHR22603:SF93">
    <property type="entry name" value="RE24176P"/>
    <property type="match status" value="1"/>
</dbReference>
<keyword evidence="5" id="KW-1185">Reference proteome</keyword>
<feature type="compositionally biased region" description="Low complexity" evidence="3">
    <location>
        <begin position="354"/>
        <end position="374"/>
    </location>
</feature>
<reference evidence="4" key="1">
    <citation type="submission" date="2013-10" db="EMBL/GenBank/DDBJ databases">
        <title>Genomic analysis of the causative agents of coccidiosis in chickens.</title>
        <authorList>
            <person name="Reid A.J."/>
            <person name="Blake D."/>
            <person name="Billington K."/>
            <person name="Browne H."/>
            <person name="Dunn M."/>
            <person name="Hung S."/>
            <person name="Kawahara F."/>
            <person name="Miranda-Saavedra D."/>
            <person name="Mourier T."/>
            <person name="Nagra H."/>
            <person name="Otto T.D."/>
            <person name="Rawlings N."/>
            <person name="Sanchez A."/>
            <person name="Sanders M."/>
            <person name="Subramaniam C."/>
            <person name="Tay Y."/>
            <person name="Dear P."/>
            <person name="Doerig C."/>
            <person name="Gruber A."/>
            <person name="Parkinson J."/>
            <person name="Shirley M."/>
            <person name="Wan K.L."/>
            <person name="Berriman M."/>
            <person name="Tomley F."/>
            <person name="Pain A."/>
        </authorList>
    </citation>
    <scope>NUCLEOTIDE SEQUENCE [LARGE SCALE GENOMIC DNA]</scope>
    <source>
        <strain evidence="4">Houghton</strain>
    </source>
</reference>
<feature type="compositionally biased region" description="Gly residues" evidence="3">
    <location>
        <begin position="450"/>
        <end position="463"/>
    </location>
</feature>
<evidence type="ECO:0000256" key="2">
    <source>
        <dbReference type="SAM" id="Coils"/>
    </source>
</evidence>
<proteinExistence type="inferred from homology"/>
<dbReference type="GO" id="GO:0004305">
    <property type="term" value="F:ethanolamine kinase activity"/>
    <property type="evidence" value="ECO:0007669"/>
    <property type="project" value="TreeGrafter"/>
</dbReference>
<dbReference type="RefSeq" id="XP_037878572.1">
    <property type="nucleotide sequence ID" value="XM_038022718.1"/>
</dbReference>
<feature type="region of interest" description="Disordered" evidence="3">
    <location>
        <begin position="410"/>
        <end position="467"/>
    </location>
</feature>
<reference evidence="4" key="2">
    <citation type="submission" date="2013-10" db="EMBL/GenBank/DDBJ databases">
        <authorList>
            <person name="Aslett M."/>
        </authorList>
    </citation>
    <scope>NUCLEOTIDE SEQUENCE [LARGE SCALE GENOMIC DNA]</scope>
    <source>
        <strain evidence="4">Houghton</strain>
    </source>
</reference>
<dbReference type="Pfam" id="PF01633">
    <property type="entry name" value="Choline_kinase"/>
    <property type="match status" value="1"/>
</dbReference>
<dbReference type="Gene3D" id="3.90.1200.10">
    <property type="match status" value="1"/>
</dbReference>
<keyword evidence="2" id="KW-0175">Coiled coil</keyword>
<feature type="region of interest" description="Disordered" evidence="3">
    <location>
        <begin position="217"/>
        <end position="247"/>
    </location>
</feature>
<dbReference type="OrthoDB" id="3649325at2759"/>
<keyword evidence="4" id="KW-0808">Transferase</keyword>
<accession>U6KLE8</accession>
<protein>
    <submittedName>
        <fullName evidence="4">Choline/ethanolamine kinase, putative</fullName>
    </submittedName>
</protein>
<name>U6KLE8_9EIME</name>
<organism evidence="4 5">
    <name type="scientific">Eimeria mitis</name>
    <dbReference type="NCBI Taxonomy" id="44415"/>
    <lineage>
        <taxon>Eukaryota</taxon>
        <taxon>Sar</taxon>
        <taxon>Alveolata</taxon>
        <taxon>Apicomplexa</taxon>
        <taxon>Conoidasida</taxon>
        <taxon>Coccidia</taxon>
        <taxon>Eucoccidiorida</taxon>
        <taxon>Eimeriorina</taxon>
        <taxon>Eimeriidae</taxon>
        <taxon>Eimeria</taxon>
    </lineage>
</organism>
<sequence>MSPFSLSFSPPGGGPPHQLLGAPPAAEGTLCFHIKSHEGTGDDSPLSAAAAASPAAAAAAAAATAAAETEAAADEDRCTLVCVHVPSLTVPYPPGAPGAPGAPEAPGGGPPGAPDQGAPHPLSEEVQEEEEGAPTPSVSSARLEFFLSSPSYPNHKHKHKQKKKIEALRIQLLNNTQVQQALARGALAGWSRYPAAAVSVEKIEGGLSNQLYLLQLNPEQGAPPEGGPHEGGAPEGGPQEGEEGGPSSIKTRKALLRVYGHQQGTALFSSAMERRLFKTLGRQGIAPRCLAEFEGGRIEEYLVGSPLTTKDLTDVKMLEKAVKAIASFHTVPVPSFLPPARCLLSPLQGTSTLSSRSSSNSSISSSSSSSSSSSCSSRCISEGCSCCLCRLNSWGCMAHEALEVVLEGAPVPSSHSSGGPPGAPTPGAPQGPQAVGGPQGDGGAPQAVGGPQGDGGGPQGGPPGDDMMEVTVRKLRSLNINEYIKEGGWLVEKIEAAAAADGVYMRQLQQEVQQELQQELQQEENEEKKEEIRPQ</sequence>
<dbReference type="AlphaFoldDB" id="U6KLE8"/>
<dbReference type="Proteomes" id="UP000030744">
    <property type="component" value="Unassembled WGS sequence"/>
</dbReference>
<dbReference type="GO" id="GO:0004103">
    <property type="term" value="F:choline kinase activity"/>
    <property type="evidence" value="ECO:0007669"/>
    <property type="project" value="TreeGrafter"/>
</dbReference>
<comment type="similarity">
    <text evidence="1">Belongs to the choline/ethanolamine kinase family.</text>
</comment>
<keyword evidence="4" id="KW-0418">Kinase</keyword>
<feature type="compositionally biased region" description="Gly residues" evidence="3">
    <location>
        <begin position="229"/>
        <end position="239"/>
    </location>
</feature>
<dbReference type="GeneID" id="60404278"/>
<dbReference type="VEuPathDB" id="ToxoDB:EMH_0074810"/>
<feature type="coiled-coil region" evidence="2">
    <location>
        <begin position="505"/>
        <end position="533"/>
    </location>
</feature>
<evidence type="ECO:0000256" key="1">
    <source>
        <dbReference type="ARBA" id="ARBA00038211"/>
    </source>
</evidence>
<dbReference type="Gene3D" id="3.30.200.20">
    <property type="entry name" value="Phosphorylase Kinase, domain 1"/>
    <property type="match status" value="1"/>
</dbReference>